<proteinExistence type="predicted"/>
<name>A0ABW3VJB2_9PSEU</name>
<dbReference type="EMBL" id="JBHTMB010000123">
    <property type="protein sequence ID" value="MFD1234308.1"/>
    <property type="molecule type" value="Genomic_DNA"/>
</dbReference>
<dbReference type="Proteomes" id="UP001597182">
    <property type="component" value="Unassembled WGS sequence"/>
</dbReference>
<dbReference type="SUPFAM" id="SSF55469">
    <property type="entry name" value="FMN-dependent nitroreductase-like"/>
    <property type="match status" value="1"/>
</dbReference>
<organism evidence="5 6">
    <name type="scientific">Pseudonocardia benzenivorans</name>
    <dbReference type="NCBI Taxonomy" id="228005"/>
    <lineage>
        <taxon>Bacteria</taxon>
        <taxon>Bacillati</taxon>
        <taxon>Actinomycetota</taxon>
        <taxon>Actinomycetes</taxon>
        <taxon>Pseudonocardiales</taxon>
        <taxon>Pseudonocardiaceae</taxon>
        <taxon>Pseudonocardia</taxon>
    </lineage>
</organism>
<dbReference type="Pfam" id="PF00881">
    <property type="entry name" value="Nitroreductase"/>
    <property type="match status" value="1"/>
</dbReference>
<feature type="domain" description="Nitroreductase" evidence="4">
    <location>
        <begin position="24"/>
        <end position="189"/>
    </location>
</feature>
<keyword evidence="3" id="KW-0560">Oxidoreductase</keyword>
<dbReference type="InterPro" id="IPR050627">
    <property type="entry name" value="Nitroreductase/BluB"/>
</dbReference>
<evidence type="ECO:0000256" key="3">
    <source>
        <dbReference type="ARBA" id="ARBA00023002"/>
    </source>
</evidence>
<gene>
    <name evidence="5" type="ORF">ACFQ34_13540</name>
</gene>
<evidence type="ECO:0000256" key="2">
    <source>
        <dbReference type="ARBA" id="ARBA00022643"/>
    </source>
</evidence>
<keyword evidence="6" id="KW-1185">Reference proteome</keyword>
<evidence type="ECO:0000313" key="6">
    <source>
        <dbReference type="Proteomes" id="UP001597182"/>
    </source>
</evidence>
<evidence type="ECO:0000259" key="4">
    <source>
        <dbReference type="Pfam" id="PF00881"/>
    </source>
</evidence>
<dbReference type="PANTHER" id="PTHR23026:SF90">
    <property type="entry name" value="IODOTYROSINE DEIODINASE 1"/>
    <property type="match status" value="1"/>
</dbReference>
<evidence type="ECO:0000256" key="1">
    <source>
        <dbReference type="ARBA" id="ARBA00022630"/>
    </source>
</evidence>
<comment type="caution">
    <text evidence="5">The sequence shown here is derived from an EMBL/GenBank/DDBJ whole genome shotgun (WGS) entry which is preliminary data.</text>
</comment>
<keyword evidence="1" id="KW-0285">Flavoprotein</keyword>
<accession>A0ABW3VJB2</accession>
<dbReference type="RefSeq" id="WP_013676201.1">
    <property type="nucleotide sequence ID" value="NZ_BAABKS010000017.1"/>
</dbReference>
<dbReference type="PANTHER" id="PTHR23026">
    <property type="entry name" value="NADPH NITROREDUCTASE"/>
    <property type="match status" value="1"/>
</dbReference>
<sequence length="222" mass="24348">MSDLTTDPDALPVLEALHTTPARRYLSTDPVPDEVVWSMLDAAVRGPSGGNSQGWGWVVVTDPDVKKRVAGWYRENWNAVYGSRRAEILAQPPGTPGLSRNGFLGAEHLAEHLEDAPLWIFPVLRGAAGATDPMIGASIYGAVQNLCLAARAHGLGTSLTTLYRGHEDELRELLGLPDDALTMALVPIGRPVRGRWAQPRRRPVEEVVHWDRWGATRPREGR</sequence>
<reference evidence="6" key="1">
    <citation type="journal article" date="2019" name="Int. J. Syst. Evol. Microbiol.">
        <title>The Global Catalogue of Microorganisms (GCM) 10K type strain sequencing project: providing services to taxonomists for standard genome sequencing and annotation.</title>
        <authorList>
            <consortium name="The Broad Institute Genomics Platform"/>
            <consortium name="The Broad Institute Genome Sequencing Center for Infectious Disease"/>
            <person name="Wu L."/>
            <person name="Ma J."/>
        </authorList>
    </citation>
    <scope>NUCLEOTIDE SEQUENCE [LARGE SCALE GENOMIC DNA]</scope>
    <source>
        <strain evidence="6">CCUG 49018</strain>
    </source>
</reference>
<dbReference type="InterPro" id="IPR029479">
    <property type="entry name" value="Nitroreductase"/>
</dbReference>
<keyword evidence="2" id="KW-0288">FMN</keyword>
<dbReference type="Gene3D" id="3.40.109.10">
    <property type="entry name" value="NADH Oxidase"/>
    <property type="match status" value="1"/>
</dbReference>
<dbReference type="CDD" id="cd02062">
    <property type="entry name" value="Nitro_FMN_reductase"/>
    <property type="match status" value="1"/>
</dbReference>
<evidence type="ECO:0000313" key="5">
    <source>
        <dbReference type="EMBL" id="MFD1234308.1"/>
    </source>
</evidence>
<protein>
    <submittedName>
        <fullName evidence="5">Nitroreductase family protein</fullName>
    </submittedName>
</protein>
<dbReference type="InterPro" id="IPR000415">
    <property type="entry name" value="Nitroreductase-like"/>
</dbReference>